<comment type="caution">
    <text evidence="1">The sequence shown here is derived from an EMBL/GenBank/DDBJ whole genome shotgun (WGS) entry which is preliminary data.</text>
</comment>
<accession>A0AAE1AY19</accession>
<evidence type="ECO:0000313" key="1">
    <source>
        <dbReference type="EMBL" id="KAK3796130.1"/>
    </source>
</evidence>
<name>A0AAE1AY19_9GAST</name>
<dbReference type="AlphaFoldDB" id="A0AAE1AY19"/>
<reference evidence="1" key="1">
    <citation type="journal article" date="2023" name="G3 (Bethesda)">
        <title>A reference genome for the long-term kleptoplast-retaining sea slug Elysia crispata morphotype clarki.</title>
        <authorList>
            <person name="Eastman K.E."/>
            <person name="Pendleton A.L."/>
            <person name="Shaikh M.A."/>
            <person name="Suttiyut T."/>
            <person name="Ogas R."/>
            <person name="Tomko P."/>
            <person name="Gavelis G."/>
            <person name="Widhalm J.R."/>
            <person name="Wisecaver J.H."/>
        </authorList>
    </citation>
    <scope>NUCLEOTIDE SEQUENCE</scope>
    <source>
        <strain evidence="1">ECLA1</strain>
    </source>
</reference>
<protein>
    <submittedName>
        <fullName evidence="1">Uncharacterized protein</fullName>
    </submittedName>
</protein>
<proteinExistence type="predicted"/>
<dbReference type="Proteomes" id="UP001283361">
    <property type="component" value="Unassembled WGS sequence"/>
</dbReference>
<evidence type="ECO:0000313" key="2">
    <source>
        <dbReference type="Proteomes" id="UP001283361"/>
    </source>
</evidence>
<dbReference type="EMBL" id="JAWDGP010000921">
    <property type="protein sequence ID" value="KAK3796130.1"/>
    <property type="molecule type" value="Genomic_DNA"/>
</dbReference>
<sequence length="42" mass="4623">MVPPPDTREVIIITNIFGPKCSKSCALISHISGVVISPMKWR</sequence>
<keyword evidence="2" id="KW-1185">Reference proteome</keyword>
<organism evidence="1 2">
    <name type="scientific">Elysia crispata</name>
    <name type="common">lettuce slug</name>
    <dbReference type="NCBI Taxonomy" id="231223"/>
    <lineage>
        <taxon>Eukaryota</taxon>
        <taxon>Metazoa</taxon>
        <taxon>Spiralia</taxon>
        <taxon>Lophotrochozoa</taxon>
        <taxon>Mollusca</taxon>
        <taxon>Gastropoda</taxon>
        <taxon>Heterobranchia</taxon>
        <taxon>Euthyneura</taxon>
        <taxon>Panpulmonata</taxon>
        <taxon>Sacoglossa</taxon>
        <taxon>Placobranchoidea</taxon>
        <taxon>Plakobranchidae</taxon>
        <taxon>Elysia</taxon>
    </lineage>
</organism>
<gene>
    <name evidence="1" type="ORF">RRG08_004344</name>
</gene>